<organism evidence="5 6">
    <name type="scientific">Modestobacter italicus (strain DSM 44449 / CECT 9708 / BC 501)</name>
    <dbReference type="NCBI Taxonomy" id="2732864"/>
    <lineage>
        <taxon>Bacteria</taxon>
        <taxon>Bacillati</taxon>
        <taxon>Actinomycetota</taxon>
        <taxon>Actinomycetes</taxon>
        <taxon>Geodermatophilales</taxon>
        <taxon>Geodermatophilaceae</taxon>
        <taxon>Modestobacter</taxon>
    </lineage>
</organism>
<dbReference type="SMART" id="SM00482">
    <property type="entry name" value="POLAc"/>
    <property type="match status" value="1"/>
</dbReference>
<dbReference type="NCBIfam" id="NF011538">
    <property type="entry name" value="PRK14975.1-1"/>
    <property type="match status" value="1"/>
</dbReference>
<evidence type="ECO:0000259" key="4">
    <source>
        <dbReference type="SMART" id="SM00482"/>
    </source>
</evidence>
<sequence>MNRVVLVRSGEGTVRAHEQDEDGAAVAVTELPRDELAGFVRTREATPVRWVWDDTTRWYPELLDAGVRVERCTDLRLSHAVLRRSPFVDRSLVQSADAPGWAALEPVVPTDPALFALADPADRLDPLAEHARQLAAVAASPHRGRLGLLLAAESSGALVAAEMTHAGLPWRADVHDRLLAELLGPRPVAGHRPAALERLLPEIRAAFRSPELNPDSPPGLLRALQDAGLPVSDTRSWTLEQLEHPGIPPLLEYKKLGRLLAANGWNWLDTWVRDGRFRSYFLPGGVVTGRWASNGGGALSVPLQVRPAAVADEGWRFVVADVAQLEPRVLAGMSADTAMAEAARAQDLYAGMVASGAVATRAEAKVGMLGAMYGGTRGESGRMMPRLTRRYPRAIGLVEEAARAGERGEVVHTLLGRGSPVPTGEWAEQAVELGEPAEEGGSREDRDRHRRAWGRFTRNFVVQGTGAEWALCWLADLRNRLWRLGDGGTVRDRPHLVFFLHDEVLVHTPAELADAVSAEVRLAAAEAGRLLFGGFPVDFPLDVSVVRSWADAG</sequence>
<keyword evidence="6" id="KW-1185">Reference proteome</keyword>
<dbReference type="InterPro" id="IPR001098">
    <property type="entry name" value="DNA-dir_DNA_pol_A_palm_dom"/>
</dbReference>
<evidence type="ECO:0000256" key="1">
    <source>
        <dbReference type="ARBA" id="ARBA00012417"/>
    </source>
</evidence>
<protein>
    <recommendedName>
        <fullName evidence="1">DNA-directed DNA polymerase</fullName>
        <ecNumber evidence="1">2.7.7.7</ecNumber>
    </recommendedName>
</protein>
<gene>
    <name evidence="5" type="ordered locus">MODMU_5088</name>
</gene>
<dbReference type="AlphaFoldDB" id="I4F4A4"/>
<evidence type="ECO:0000256" key="3">
    <source>
        <dbReference type="ARBA" id="ARBA00049244"/>
    </source>
</evidence>
<dbReference type="GO" id="GO:0003677">
    <property type="term" value="F:DNA binding"/>
    <property type="evidence" value="ECO:0007669"/>
    <property type="project" value="InterPro"/>
</dbReference>
<dbReference type="GO" id="GO:0006302">
    <property type="term" value="P:double-strand break repair"/>
    <property type="evidence" value="ECO:0007669"/>
    <property type="project" value="TreeGrafter"/>
</dbReference>
<dbReference type="eggNOG" id="COG0749">
    <property type="taxonomic scope" value="Bacteria"/>
</dbReference>
<dbReference type="Gene3D" id="3.30.70.370">
    <property type="match status" value="1"/>
</dbReference>
<dbReference type="KEGG" id="mmar:MODMU_5088"/>
<name>I4F4A4_MODI5</name>
<accession>I4F4A4</accession>
<feature type="domain" description="DNA-directed DNA polymerase family A palm" evidence="4">
    <location>
        <begin position="302"/>
        <end position="512"/>
    </location>
</feature>
<evidence type="ECO:0000256" key="2">
    <source>
        <dbReference type="ARBA" id="ARBA00022705"/>
    </source>
</evidence>
<dbReference type="Pfam" id="PF00476">
    <property type="entry name" value="DNA_pol_A"/>
    <property type="match status" value="1"/>
</dbReference>
<dbReference type="CDD" id="cd06444">
    <property type="entry name" value="DNA_pol_A"/>
    <property type="match status" value="1"/>
</dbReference>
<dbReference type="STRING" id="477641.MODMU_5088"/>
<dbReference type="OMA" id="EVIVHCP"/>
<dbReference type="PANTHER" id="PTHR10133">
    <property type="entry name" value="DNA POLYMERASE I"/>
    <property type="match status" value="1"/>
</dbReference>
<dbReference type="Gene3D" id="1.10.150.20">
    <property type="entry name" value="5' to 3' exonuclease, C-terminal subdomain"/>
    <property type="match status" value="1"/>
</dbReference>
<reference evidence="5 6" key="1">
    <citation type="journal article" date="2012" name="J. Bacteriol.">
        <title>Genome Sequence of Radiation-Resistant Modestobacter marinus Strain BC501, a Representative Actinobacterium That Thrives on Calcareous Stone Surfaces.</title>
        <authorList>
            <person name="Normand P."/>
            <person name="Gury J."/>
            <person name="Pujic P."/>
            <person name="Chouaia B."/>
            <person name="Crotti E."/>
            <person name="Brusetti L."/>
            <person name="Daffonchio D."/>
            <person name="Vacherie B."/>
            <person name="Barbe V."/>
            <person name="Medigue C."/>
            <person name="Calteau A."/>
            <person name="Ghodhbane-Gtari F."/>
            <person name="Essoussi I."/>
            <person name="Nouioui I."/>
            <person name="Abbassi-Ghozzi I."/>
            <person name="Gtari M."/>
        </authorList>
    </citation>
    <scope>NUCLEOTIDE SEQUENCE [LARGE SCALE GENOMIC DNA]</scope>
    <source>
        <strain evidence="6">BC 501</strain>
    </source>
</reference>
<dbReference type="InterPro" id="IPR043502">
    <property type="entry name" value="DNA/RNA_pol_sf"/>
</dbReference>
<comment type="catalytic activity">
    <reaction evidence="3">
        <text>DNA(n) + a 2'-deoxyribonucleoside 5'-triphosphate = DNA(n+1) + diphosphate</text>
        <dbReference type="Rhea" id="RHEA:22508"/>
        <dbReference type="Rhea" id="RHEA-COMP:17339"/>
        <dbReference type="Rhea" id="RHEA-COMP:17340"/>
        <dbReference type="ChEBI" id="CHEBI:33019"/>
        <dbReference type="ChEBI" id="CHEBI:61560"/>
        <dbReference type="ChEBI" id="CHEBI:173112"/>
        <dbReference type="EC" id="2.7.7.7"/>
    </reaction>
</comment>
<keyword evidence="2" id="KW-0235">DNA replication</keyword>
<dbReference type="EMBL" id="FO203431">
    <property type="protein sequence ID" value="CCH90467.1"/>
    <property type="molecule type" value="Genomic_DNA"/>
</dbReference>
<dbReference type="Proteomes" id="UP000006461">
    <property type="component" value="Chromosome"/>
</dbReference>
<dbReference type="EC" id="2.7.7.7" evidence="1"/>
<dbReference type="InterPro" id="IPR002298">
    <property type="entry name" value="DNA_polymerase_A"/>
</dbReference>
<dbReference type="SUPFAM" id="SSF56672">
    <property type="entry name" value="DNA/RNA polymerases"/>
    <property type="match status" value="1"/>
</dbReference>
<dbReference type="PANTHER" id="PTHR10133:SF27">
    <property type="entry name" value="DNA POLYMERASE NU"/>
    <property type="match status" value="1"/>
</dbReference>
<evidence type="ECO:0000313" key="5">
    <source>
        <dbReference type="EMBL" id="CCH90467.1"/>
    </source>
</evidence>
<proteinExistence type="predicted"/>
<dbReference type="HOGENOM" id="CLU_035229_0_0_11"/>
<evidence type="ECO:0000313" key="6">
    <source>
        <dbReference type="Proteomes" id="UP000006461"/>
    </source>
</evidence>
<dbReference type="OrthoDB" id="4414061at2"/>
<dbReference type="GO" id="GO:0006261">
    <property type="term" value="P:DNA-templated DNA replication"/>
    <property type="evidence" value="ECO:0007669"/>
    <property type="project" value="InterPro"/>
</dbReference>
<dbReference type="GO" id="GO:0003887">
    <property type="term" value="F:DNA-directed DNA polymerase activity"/>
    <property type="evidence" value="ECO:0007669"/>
    <property type="project" value="UniProtKB-EC"/>
</dbReference>
<dbReference type="PATRIC" id="fig|477641.3.peg.4782"/>